<dbReference type="NCBIfam" id="TIGR02837">
    <property type="entry name" value="spore_II_R"/>
    <property type="match status" value="1"/>
</dbReference>
<sequence length="210" mass="24260">MKKIIAFIVVVAVISGYFNTPKTSALQKEDLSRKLIRFHVIANSDSQQDQQLKLKVRDAILFNLNPKFEKAKSVKESEKIIKENLDEIKKIAQEEILNDGKNYDVKVMYGKYDFPTRYYGAITLPAGSYNALKVVIGNGEGKNWWCVMFPPLCFIDITHGITDSKAKEEMAKYLTKDEMEIIESDKTEIKFKIAEILEKYYNKLKMAWNK</sequence>
<dbReference type="KEGG" id="tki:TKV_c22840"/>
<dbReference type="OrthoDB" id="9793324at2"/>
<dbReference type="AlphaFoldDB" id="A0A097AUA7"/>
<name>A0A097AUA7_THEKI</name>
<proteinExistence type="predicted"/>
<organism evidence="1 2">
    <name type="scientific">Thermoanaerobacter kivui</name>
    <name type="common">Acetogenium kivui</name>
    <dbReference type="NCBI Taxonomy" id="2325"/>
    <lineage>
        <taxon>Bacteria</taxon>
        <taxon>Bacillati</taxon>
        <taxon>Bacillota</taxon>
        <taxon>Clostridia</taxon>
        <taxon>Thermoanaerobacterales</taxon>
        <taxon>Thermoanaerobacteraceae</taxon>
        <taxon>Thermoanaerobacter</taxon>
    </lineage>
</organism>
<gene>
    <name evidence="1" type="primary">spoIIR</name>
    <name evidence="1" type="ORF">TKV_c22840</name>
</gene>
<evidence type="ECO:0000313" key="1">
    <source>
        <dbReference type="EMBL" id="AIS53412.1"/>
    </source>
</evidence>
<dbReference type="InterPro" id="IPR014202">
    <property type="entry name" value="Spore_II_R"/>
</dbReference>
<protein>
    <submittedName>
        <fullName evidence="1">Stage II sporulation protein R</fullName>
    </submittedName>
</protein>
<dbReference type="STRING" id="2325.TKV_c22840"/>
<accession>A0A097AUA7</accession>
<keyword evidence="2" id="KW-1185">Reference proteome</keyword>
<dbReference type="Proteomes" id="UP000029669">
    <property type="component" value="Chromosome"/>
</dbReference>
<dbReference type="Pfam" id="PF09551">
    <property type="entry name" value="Spore_II_R"/>
    <property type="match status" value="1"/>
</dbReference>
<evidence type="ECO:0000313" key="2">
    <source>
        <dbReference type="Proteomes" id="UP000029669"/>
    </source>
</evidence>
<dbReference type="eggNOG" id="ENOG5031K93">
    <property type="taxonomic scope" value="Bacteria"/>
</dbReference>
<reference evidence="2" key="1">
    <citation type="journal article" date="2015" name="Genome Announc.">
        <title>Whole-Genome Sequences of 80 Environmental and Clinical Isolates of Burkholderia pseudomallei.</title>
        <authorList>
            <person name="Johnson S.L."/>
            <person name="Baker A.L."/>
            <person name="Chain P.S."/>
            <person name="Currie B.J."/>
            <person name="Daligault H.E."/>
            <person name="Davenport K.W."/>
            <person name="Davis C.B."/>
            <person name="Inglis T.J."/>
            <person name="Kaestli M."/>
            <person name="Koren S."/>
            <person name="Mayo M."/>
            <person name="Merritt A.J."/>
            <person name="Price E.P."/>
            <person name="Sarovich D.S."/>
            <person name="Warner J."/>
            <person name="Rosovitz M.J."/>
        </authorList>
    </citation>
    <scope>NUCLEOTIDE SEQUENCE [LARGE SCALE GENOMIC DNA]</scope>
    <source>
        <strain evidence="2">DSM 2030</strain>
    </source>
</reference>
<dbReference type="EMBL" id="CP009170">
    <property type="protein sequence ID" value="AIS53412.1"/>
    <property type="molecule type" value="Genomic_DNA"/>
</dbReference>
<dbReference type="RefSeq" id="WP_049685986.1">
    <property type="nucleotide sequence ID" value="NZ_CP009170.1"/>
</dbReference>
<dbReference type="HOGENOM" id="CLU_069310_2_0_9"/>